<proteinExistence type="predicted"/>
<organism evidence="1 2">
    <name type="scientific">Lachnoclostridium phocaeense</name>
    <dbReference type="NCBI Taxonomy" id="1871021"/>
    <lineage>
        <taxon>Bacteria</taxon>
        <taxon>Bacillati</taxon>
        <taxon>Bacillota</taxon>
        <taxon>Clostridia</taxon>
        <taxon>Lachnospirales</taxon>
        <taxon>Lachnospiraceae</taxon>
    </lineage>
</organism>
<dbReference type="AlphaFoldDB" id="A0A921I3F1"/>
<accession>A0A921I3F1</accession>
<reference evidence="1" key="1">
    <citation type="journal article" date="2021" name="PeerJ">
        <title>Extensive microbial diversity within the chicken gut microbiome revealed by metagenomics and culture.</title>
        <authorList>
            <person name="Gilroy R."/>
            <person name="Ravi A."/>
            <person name="Getino M."/>
            <person name="Pursley I."/>
            <person name="Horton D.L."/>
            <person name="Alikhan N.F."/>
            <person name="Baker D."/>
            <person name="Gharbi K."/>
            <person name="Hall N."/>
            <person name="Watson M."/>
            <person name="Adriaenssens E.M."/>
            <person name="Foster-Nyarko E."/>
            <person name="Jarju S."/>
            <person name="Secka A."/>
            <person name="Antonio M."/>
            <person name="Oren A."/>
            <person name="Chaudhuri R.R."/>
            <person name="La Ragione R."/>
            <person name="Hildebrand F."/>
            <person name="Pallen M.J."/>
        </authorList>
    </citation>
    <scope>NUCLEOTIDE SEQUENCE</scope>
    <source>
        <strain evidence="1">ChiSjej5B23-16112</strain>
    </source>
</reference>
<gene>
    <name evidence="1" type="ORF">K8V82_11070</name>
</gene>
<name>A0A921I3F1_9FIRM</name>
<evidence type="ECO:0000313" key="2">
    <source>
        <dbReference type="Proteomes" id="UP000769156"/>
    </source>
</evidence>
<comment type="caution">
    <text evidence="1">The sequence shown here is derived from an EMBL/GenBank/DDBJ whole genome shotgun (WGS) entry which is preliminary data.</text>
</comment>
<protein>
    <submittedName>
        <fullName evidence="1">Uncharacterized protein</fullName>
    </submittedName>
</protein>
<sequence length="60" mass="7161">MESEAPGRMAFRCFLNDMEKSSFENRSLIKRKCRKNLILMKNNLEQIKVRIDRVNDCINL</sequence>
<dbReference type="EMBL" id="DYVY01000185">
    <property type="protein sequence ID" value="HJF95309.1"/>
    <property type="molecule type" value="Genomic_DNA"/>
</dbReference>
<dbReference type="Proteomes" id="UP000769156">
    <property type="component" value="Unassembled WGS sequence"/>
</dbReference>
<evidence type="ECO:0000313" key="1">
    <source>
        <dbReference type="EMBL" id="HJF95309.1"/>
    </source>
</evidence>
<reference evidence="1" key="2">
    <citation type="submission" date="2021-09" db="EMBL/GenBank/DDBJ databases">
        <authorList>
            <person name="Gilroy R."/>
        </authorList>
    </citation>
    <scope>NUCLEOTIDE SEQUENCE</scope>
    <source>
        <strain evidence="1">ChiSjej5B23-16112</strain>
    </source>
</reference>
<feature type="non-terminal residue" evidence="1">
    <location>
        <position position="60"/>
    </location>
</feature>